<organism evidence="2 3">
    <name type="scientific">Paramaledivibacter caminithermalis (strain DSM 15212 / CIP 107654 / DViRD3)</name>
    <name type="common">Clostridium caminithermale</name>
    <dbReference type="NCBI Taxonomy" id="1121301"/>
    <lineage>
        <taxon>Bacteria</taxon>
        <taxon>Bacillati</taxon>
        <taxon>Bacillota</taxon>
        <taxon>Clostridia</taxon>
        <taxon>Peptostreptococcales</taxon>
        <taxon>Caminicellaceae</taxon>
        <taxon>Paramaledivibacter</taxon>
    </lineage>
</organism>
<feature type="coiled-coil region" evidence="1">
    <location>
        <begin position="83"/>
        <end position="125"/>
    </location>
</feature>
<keyword evidence="1" id="KW-0175">Coiled coil</keyword>
<evidence type="ECO:0008006" key="4">
    <source>
        <dbReference type="Google" id="ProtNLM"/>
    </source>
</evidence>
<evidence type="ECO:0000313" key="3">
    <source>
        <dbReference type="Proteomes" id="UP000184465"/>
    </source>
</evidence>
<name>A0A1M6L7D4_PARC5</name>
<evidence type="ECO:0000256" key="1">
    <source>
        <dbReference type="SAM" id="Coils"/>
    </source>
</evidence>
<keyword evidence="3" id="KW-1185">Reference proteome</keyword>
<evidence type="ECO:0000313" key="2">
    <source>
        <dbReference type="EMBL" id="SHJ67158.1"/>
    </source>
</evidence>
<reference evidence="2 3" key="1">
    <citation type="submission" date="2016-11" db="EMBL/GenBank/DDBJ databases">
        <authorList>
            <person name="Jaros S."/>
            <person name="Januszkiewicz K."/>
            <person name="Wedrychowicz H."/>
        </authorList>
    </citation>
    <scope>NUCLEOTIDE SEQUENCE [LARGE SCALE GENOMIC DNA]</scope>
    <source>
        <strain evidence="2 3">DSM 15212</strain>
    </source>
</reference>
<protein>
    <recommendedName>
        <fullName evidence="4">FlgN protein</fullName>
    </recommendedName>
</protein>
<gene>
    <name evidence="2" type="ORF">SAMN02745912_00701</name>
</gene>
<proteinExistence type="predicted"/>
<sequence>MDKDCEIFKMMNGLLEDKLDLLNQIYDLTILQYEKIEEDSIEKLLSLINSKQIRIEKIKNIDTRYSDILEKNFGKKLCQLNLKDNLILRLKDKEDKTKELAAKIYEIEQNNKHILIKKMDEVKRQLKGCKTGKKVTSGYYKIPTQAGGYFIDKKS</sequence>
<dbReference type="RefSeq" id="WP_073147003.1">
    <property type="nucleotide sequence ID" value="NZ_FRAG01000005.1"/>
</dbReference>
<dbReference type="STRING" id="1121301.SAMN02745912_00701"/>
<accession>A0A1M6L7D4</accession>
<dbReference type="EMBL" id="FRAG01000005">
    <property type="protein sequence ID" value="SHJ67158.1"/>
    <property type="molecule type" value="Genomic_DNA"/>
</dbReference>
<dbReference type="AlphaFoldDB" id="A0A1M6L7D4"/>
<dbReference type="OrthoDB" id="1739161at2"/>
<dbReference type="Proteomes" id="UP000184465">
    <property type="component" value="Unassembled WGS sequence"/>
</dbReference>